<dbReference type="EC" id="2.7.13.3" evidence="2"/>
<sequence length="571" mass="65950">MSLDLRYGIFIWPVWLYVFLFQFSFLLYQSPHIPAEDTNAHALPPDSLLSRCIDAFEKRDLNQATSYGIQAAAQFHRQKKYASEALAFSYLSEICKQLGTIDRTIAYSWQGIDYARKAAAICQHIADTAGWVIALNAEGIIFRDIGQIHPYERYYDSARACYLKALKLIQLSGKATNYIPKLYNNLSQISTEYDHDYAKALQYLSQAIAINQKNHNLISLSYNYGNVSQVYQQMGNLPKSIEYARKTVSLAQSLQMPDRLLNAYEQAYESFKASHRYDSALYYYELYNVINDSMANVEKTRQIADMQTKYETLQKESTIKQLDLQNQSKSRQIGLLTTSLILMGLLLGTVIWQYVKAEKQKKLIAQQSEQLKTLMKELHHRVKNNLQIVSSLLSLQGYKTSDESTRQAFRESQQRVWAMSLIHQRLYQTDQLTTIHIREYLTELAESLITAFGYDTHEVDLQVNSNCEWLDVEKALPLGLMANEILTNACKYAFSEITHPSLHIHFHEANDQMHLTISYSGKKWDKQLWLQNNHSFGHQLVATLCKQLRARQEFDIQDQRTIFSLSIPKIA</sequence>
<dbReference type="SUPFAM" id="SSF48452">
    <property type="entry name" value="TPR-like"/>
    <property type="match status" value="1"/>
</dbReference>
<accession>A0A2M9CY32</accession>
<dbReference type="Pfam" id="PF07568">
    <property type="entry name" value="HisKA_2"/>
    <property type="match status" value="1"/>
</dbReference>
<evidence type="ECO:0000256" key="3">
    <source>
        <dbReference type="ARBA" id="ARBA00022553"/>
    </source>
</evidence>
<keyword evidence="8" id="KW-1133">Transmembrane helix</keyword>
<dbReference type="InterPro" id="IPR011990">
    <property type="entry name" value="TPR-like_helical_dom_sf"/>
</dbReference>
<dbReference type="PANTHER" id="PTHR41523:SF8">
    <property type="entry name" value="ETHYLENE RESPONSE SENSOR PROTEIN"/>
    <property type="match status" value="1"/>
</dbReference>
<dbReference type="PANTHER" id="PTHR41523">
    <property type="entry name" value="TWO-COMPONENT SYSTEM SENSOR PROTEIN"/>
    <property type="match status" value="1"/>
</dbReference>
<name>A0A2M9CY32_9BACT</name>
<evidence type="ECO:0000256" key="5">
    <source>
        <dbReference type="ARBA" id="ARBA00022741"/>
    </source>
</evidence>
<gene>
    <name evidence="10" type="ORF">BXY57_2300</name>
</gene>
<keyword evidence="11" id="KW-1185">Reference proteome</keyword>
<protein>
    <recommendedName>
        <fullName evidence="2">histidine kinase</fullName>
        <ecNumber evidence="2">2.7.13.3</ecNumber>
    </recommendedName>
</protein>
<dbReference type="InterPro" id="IPR011495">
    <property type="entry name" value="Sig_transdc_His_kin_sub2_dim/P"/>
</dbReference>
<keyword evidence="8" id="KW-0812">Transmembrane</keyword>
<evidence type="ECO:0000313" key="10">
    <source>
        <dbReference type="EMBL" id="PJJ76668.1"/>
    </source>
</evidence>
<evidence type="ECO:0000313" key="11">
    <source>
        <dbReference type="Proteomes" id="UP000230000"/>
    </source>
</evidence>
<dbReference type="RefSeq" id="WP_100315112.1">
    <property type="nucleotide sequence ID" value="NZ_PGFG01000001.1"/>
</dbReference>
<dbReference type="OrthoDB" id="1223659at2"/>
<feature type="transmembrane region" description="Helical" evidence="8">
    <location>
        <begin position="7"/>
        <end position="28"/>
    </location>
</feature>
<dbReference type="Gene3D" id="3.30.450.20">
    <property type="entry name" value="PAS domain"/>
    <property type="match status" value="1"/>
</dbReference>
<evidence type="ECO:0000256" key="4">
    <source>
        <dbReference type="ARBA" id="ARBA00022679"/>
    </source>
</evidence>
<dbReference type="Gene3D" id="3.30.565.10">
    <property type="entry name" value="Histidine kinase-like ATPase, C-terminal domain"/>
    <property type="match status" value="1"/>
</dbReference>
<organism evidence="10 11">
    <name type="scientific">Thermoflavifilum aggregans</name>
    <dbReference type="NCBI Taxonomy" id="454188"/>
    <lineage>
        <taxon>Bacteria</taxon>
        <taxon>Pseudomonadati</taxon>
        <taxon>Bacteroidota</taxon>
        <taxon>Chitinophagia</taxon>
        <taxon>Chitinophagales</taxon>
        <taxon>Chitinophagaceae</taxon>
        <taxon>Thermoflavifilum</taxon>
    </lineage>
</organism>
<comment type="catalytic activity">
    <reaction evidence="1">
        <text>ATP + protein L-histidine = ADP + protein N-phospho-L-histidine.</text>
        <dbReference type="EC" id="2.7.13.3"/>
    </reaction>
</comment>
<evidence type="ECO:0000256" key="2">
    <source>
        <dbReference type="ARBA" id="ARBA00012438"/>
    </source>
</evidence>
<dbReference type="SUPFAM" id="SSF55874">
    <property type="entry name" value="ATPase domain of HSP90 chaperone/DNA topoisomerase II/histidine kinase"/>
    <property type="match status" value="1"/>
</dbReference>
<feature type="transmembrane region" description="Helical" evidence="8">
    <location>
        <begin position="333"/>
        <end position="355"/>
    </location>
</feature>
<keyword evidence="7" id="KW-0067">ATP-binding</keyword>
<keyword evidence="4" id="KW-0808">Transferase</keyword>
<proteinExistence type="predicted"/>
<dbReference type="GO" id="GO:0004673">
    <property type="term" value="F:protein histidine kinase activity"/>
    <property type="evidence" value="ECO:0007669"/>
    <property type="project" value="UniProtKB-EC"/>
</dbReference>
<evidence type="ECO:0000256" key="8">
    <source>
        <dbReference type="SAM" id="Phobius"/>
    </source>
</evidence>
<feature type="domain" description="Signal transduction histidine kinase subgroup 2 dimerisation and phosphoacceptor" evidence="9">
    <location>
        <begin position="377"/>
        <end position="450"/>
    </location>
</feature>
<dbReference type="InterPro" id="IPR036890">
    <property type="entry name" value="HATPase_C_sf"/>
</dbReference>
<evidence type="ECO:0000256" key="1">
    <source>
        <dbReference type="ARBA" id="ARBA00000085"/>
    </source>
</evidence>
<reference evidence="10 11" key="1">
    <citation type="submission" date="2017-11" db="EMBL/GenBank/DDBJ databases">
        <title>Genomic Encyclopedia of Archaeal and Bacterial Type Strains, Phase II (KMG-II): From Individual Species to Whole Genera.</title>
        <authorList>
            <person name="Goeker M."/>
        </authorList>
    </citation>
    <scope>NUCLEOTIDE SEQUENCE [LARGE SCALE GENOMIC DNA]</scope>
    <source>
        <strain evidence="10 11">DSM 27268</strain>
    </source>
</reference>
<dbReference type="GO" id="GO:0005524">
    <property type="term" value="F:ATP binding"/>
    <property type="evidence" value="ECO:0007669"/>
    <property type="project" value="UniProtKB-KW"/>
</dbReference>
<keyword evidence="5" id="KW-0547">Nucleotide-binding</keyword>
<dbReference type="Proteomes" id="UP000230000">
    <property type="component" value="Unassembled WGS sequence"/>
</dbReference>
<keyword evidence="3" id="KW-0597">Phosphoprotein</keyword>
<comment type="caution">
    <text evidence="10">The sequence shown here is derived from an EMBL/GenBank/DDBJ whole genome shotgun (WGS) entry which is preliminary data.</text>
</comment>
<dbReference type="EMBL" id="PGFG01000001">
    <property type="protein sequence ID" value="PJJ76668.1"/>
    <property type="molecule type" value="Genomic_DNA"/>
</dbReference>
<dbReference type="AlphaFoldDB" id="A0A2M9CY32"/>
<dbReference type="Gene3D" id="1.25.40.10">
    <property type="entry name" value="Tetratricopeptide repeat domain"/>
    <property type="match status" value="1"/>
</dbReference>
<evidence type="ECO:0000256" key="6">
    <source>
        <dbReference type="ARBA" id="ARBA00022777"/>
    </source>
</evidence>
<keyword evidence="6 10" id="KW-0418">Kinase</keyword>
<evidence type="ECO:0000256" key="7">
    <source>
        <dbReference type="ARBA" id="ARBA00022840"/>
    </source>
</evidence>
<keyword evidence="8" id="KW-0472">Membrane</keyword>
<evidence type="ECO:0000259" key="9">
    <source>
        <dbReference type="Pfam" id="PF07568"/>
    </source>
</evidence>